<sequence>MKFISTRGFAALALSSSLVLGTASCNKDLDRTPFFDLNTESVYQDPAGQRAALAKLYAGLITTGQKTTGAQDILGDDEGATSYTRVFWKMQELTTDEAVIAWGDGSIQNLNDNTWSSNNNFVSAMYNRIYFQVVLCNDFIREMSDAKLSERGISGENLTQARRYRAEARFLRALSYYHALDMFGGNVPFVTEADLTGKFFPRQTNAAELFSYIETELKAIDGELVPARQAEYGRADQAAAWTLLSKLYLNAQTYTGTARNTDVIDYTTRIIGSGFTLTPRYSNLFRADNDRAGASEIIFPIIADGLRTRTYGGTTFLVHAAIGGSLSTDTMGVNSGWAGLRARKNLPLVFGLTTAAQAAAPADKRALFFTSRQNLDNTSLTTFRDGWLVTKWRNRTSTNAPGSDPTGEFVDTDIPLFRLGDVYLMYAEAHLRGGGGSRQTAIQYVNALRTRGYGNASGNVTSITLDGILDERMRELYWEGHRRTDLIRFGKFAGSSYLWPFKGGVAGGTDVPTFRNIFPLPVSDLTANPTLRQNPGY</sequence>
<evidence type="ECO:0000256" key="3">
    <source>
        <dbReference type="ARBA" id="ARBA00022729"/>
    </source>
</evidence>
<comment type="similarity">
    <text evidence="2">Belongs to the SusD family.</text>
</comment>
<evidence type="ECO:0000256" key="6">
    <source>
        <dbReference type="SAM" id="SignalP"/>
    </source>
</evidence>
<dbReference type="Proteomes" id="UP001211005">
    <property type="component" value="Chromosome"/>
</dbReference>
<proteinExistence type="inferred from homology"/>
<gene>
    <name evidence="9" type="ORF">O3303_03125</name>
</gene>
<feature type="chain" id="PRO_5046762173" evidence="6">
    <location>
        <begin position="22"/>
        <end position="537"/>
    </location>
</feature>
<evidence type="ECO:0000259" key="8">
    <source>
        <dbReference type="Pfam" id="PF14322"/>
    </source>
</evidence>
<evidence type="ECO:0000256" key="4">
    <source>
        <dbReference type="ARBA" id="ARBA00023136"/>
    </source>
</evidence>
<feature type="domain" description="RagB/SusD" evidence="7">
    <location>
        <begin position="378"/>
        <end position="537"/>
    </location>
</feature>
<evidence type="ECO:0000256" key="2">
    <source>
        <dbReference type="ARBA" id="ARBA00006275"/>
    </source>
</evidence>
<keyword evidence="10" id="KW-1185">Reference proteome</keyword>
<dbReference type="EMBL" id="CP114767">
    <property type="protein sequence ID" value="WBA42557.1"/>
    <property type="molecule type" value="Genomic_DNA"/>
</dbReference>
<dbReference type="Gene3D" id="1.10.3780.10">
    <property type="entry name" value="SusD-like"/>
    <property type="match status" value="1"/>
</dbReference>
<evidence type="ECO:0000256" key="1">
    <source>
        <dbReference type="ARBA" id="ARBA00004442"/>
    </source>
</evidence>
<dbReference type="InterPro" id="IPR033985">
    <property type="entry name" value="SusD-like_N"/>
</dbReference>
<organism evidence="9 10">
    <name type="scientific">Hymenobacter canadensis</name>
    <dbReference type="NCBI Taxonomy" id="2999067"/>
    <lineage>
        <taxon>Bacteria</taxon>
        <taxon>Pseudomonadati</taxon>
        <taxon>Bacteroidota</taxon>
        <taxon>Cytophagia</taxon>
        <taxon>Cytophagales</taxon>
        <taxon>Hymenobacteraceae</taxon>
        <taxon>Hymenobacter</taxon>
    </lineage>
</organism>
<dbReference type="InterPro" id="IPR011990">
    <property type="entry name" value="TPR-like_helical_dom_sf"/>
</dbReference>
<accession>A0ABY7LQ56</accession>
<dbReference type="PROSITE" id="PS51257">
    <property type="entry name" value="PROKAR_LIPOPROTEIN"/>
    <property type="match status" value="1"/>
</dbReference>
<protein>
    <submittedName>
        <fullName evidence="9">RagB/SusD family nutrient uptake outer membrane protein</fullName>
    </submittedName>
</protein>
<reference evidence="9 10" key="1">
    <citation type="submission" date="2022-12" db="EMBL/GenBank/DDBJ databases">
        <title>Hymenobacter canadensis sp. nov. isolated from lake water of the Cambridge Bay, Canada.</title>
        <authorList>
            <person name="Kim W.H."/>
            <person name="Lee Y.M."/>
        </authorList>
    </citation>
    <scope>NUCLEOTIDE SEQUENCE [LARGE SCALE GENOMIC DNA]</scope>
    <source>
        <strain evidence="9 10">PAMC 29467</strain>
    </source>
</reference>
<dbReference type="RefSeq" id="WP_269560609.1">
    <property type="nucleotide sequence ID" value="NZ_CP114767.1"/>
</dbReference>
<dbReference type="Pfam" id="PF14322">
    <property type="entry name" value="SusD-like_3"/>
    <property type="match status" value="1"/>
</dbReference>
<evidence type="ECO:0000259" key="7">
    <source>
        <dbReference type="Pfam" id="PF07980"/>
    </source>
</evidence>
<dbReference type="SUPFAM" id="SSF48452">
    <property type="entry name" value="TPR-like"/>
    <property type="match status" value="1"/>
</dbReference>
<evidence type="ECO:0000313" key="10">
    <source>
        <dbReference type="Proteomes" id="UP001211005"/>
    </source>
</evidence>
<feature type="signal peptide" evidence="6">
    <location>
        <begin position="1"/>
        <end position="21"/>
    </location>
</feature>
<keyword evidence="3 6" id="KW-0732">Signal</keyword>
<dbReference type="Pfam" id="PF07980">
    <property type="entry name" value="SusD_RagB"/>
    <property type="match status" value="1"/>
</dbReference>
<dbReference type="CDD" id="cd08977">
    <property type="entry name" value="SusD"/>
    <property type="match status" value="1"/>
</dbReference>
<dbReference type="Gene3D" id="1.25.40.10">
    <property type="entry name" value="Tetratricopeptide repeat domain"/>
    <property type="match status" value="1"/>
</dbReference>
<keyword evidence="4" id="KW-0472">Membrane</keyword>
<keyword evidence="5" id="KW-0998">Cell outer membrane</keyword>
<feature type="domain" description="SusD-like N-terminal" evidence="8">
    <location>
        <begin position="99"/>
        <end position="249"/>
    </location>
</feature>
<name>A0ABY7LQ56_9BACT</name>
<evidence type="ECO:0000313" key="9">
    <source>
        <dbReference type="EMBL" id="WBA42557.1"/>
    </source>
</evidence>
<dbReference type="InterPro" id="IPR012944">
    <property type="entry name" value="SusD_RagB_dom"/>
</dbReference>
<evidence type="ECO:0000256" key="5">
    <source>
        <dbReference type="ARBA" id="ARBA00023237"/>
    </source>
</evidence>
<dbReference type="Gene3D" id="1.25.40.390">
    <property type="match status" value="1"/>
</dbReference>
<comment type="subcellular location">
    <subcellularLocation>
        <location evidence="1">Cell outer membrane</location>
    </subcellularLocation>
</comment>